<keyword evidence="6" id="KW-0547">Nucleotide-binding</keyword>
<gene>
    <name evidence="9" type="ORF">UFOPK1509_00694</name>
</gene>
<evidence type="ECO:0000313" key="9">
    <source>
        <dbReference type="EMBL" id="CAB4557739.1"/>
    </source>
</evidence>
<dbReference type="GO" id="GO:0015940">
    <property type="term" value="P:pantothenate biosynthetic process"/>
    <property type="evidence" value="ECO:0007669"/>
    <property type="project" value="UniProtKB-UniPathway"/>
</dbReference>
<reference evidence="9" key="1">
    <citation type="submission" date="2020-05" db="EMBL/GenBank/DDBJ databases">
        <authorList>
            <person name="Chiriac C."/>
            <person name="Salcher M."/>
            <person name="Ghai R."/>
            <person name="Kavagutti S V."/>
        </authorList>
    </citation>
    <scope>NUCLEOTIDE SEQUENCE</scope>
</reference>
<dbReference type="UniPathway" id="UPA00028">
    <property type="reaction ID" value="UER00005"/>
</dbReference>
<comment type="similarity">
    <text evidence="2">Belongs to the pantothenate synthetase family.</text>
</comment>
<evidence type="ECO:0000256" key="7">
    <source>
        <dbReference type="ARBA" id="ARBA00022840"/>
    </source>
</evidence>
<dbReference type="GO" id="GO:0004592">
    <property type="term" value="F:pantoate-beta-alanine ligase activity"/>
    <property type="evidence" value="ECO:0007669"/>
    <property type="project" value="UniProtKB-EC"/>
</dbReference>
<dbReference type="PANTHER" id="PTHR21299:SF1">
    <property type="entry name" value="PANTOATE--BETA-ALANINE LIGASE"/>
    <property type="match status" value="1"/>
</dbReference>
<evidence type="ECO:0000256" key="5">
    <source>
        <dbReference type="ARBA" id="ARBA00022655"/>
    </source>
</evidence>
<proteinExistence type="inferred from homology"/>
<dbReference type="InterPro" id="IPR003721">
    <property type="entry name" value="Pantoate_ligase"/>
</dbReference>
<protein>
    <recommendedName>
        <fullName evidence="3">pantoate--beta-alanine ligase (AMP-forming)</fullName>
        <ecNumber evidence="3">6.3.2.1</ecNumber>
    </recommendedName>
</protein>
<dbReference type="EMBL" id="CAEZSY010000100">
    <property type="protein sequence ID" value="CAB4557739.1"/>
    <property type="molecule type" value="Genomic_DNA"/>
</dbReference>
<keyword evidence="4" id="KW-0436">Ligase</keyword>
<dbReference type="EC" id="6.3.2.1" evidence="3"/>
<dbReference type="NCBIfam" id="TIGR00018">
    <property type="entry name" value="panC"/>
    <property type="match status" value="1"/>
</dbReference>
<dbReference type="GO" id="GO:0005829">
    <property type="term" value="C:cytosol"/>
    <property type="evidence" value="ECO:0007669"/>
    <property type="project" value="TreeGrafter"/>
</dbReference>
<comment type="pathway">
    <text evidence="1">Cofactor biosynthesis; (R)-pantothenate biosynthesis; (R)-pantothenate from (R)-pantoate and beta-alanine: step 1/1.</text>
</comment>
<dbReference type="Pfam" id="PF02569">
    <property type="entry name" value="Pantoate_ligase"/>
    <property type="match status" value="1"/>
</dbReference>
<keyword evidence="5" id="KW-0566">Pantothenate biosynthesis</keyword>
<name>A0A6J6D4V2_9ZZZZ</name>
<organism evidence="9">
    <name type="scientific">freshwater metagenome</name>
    <dbReference type="NCBI Taxonomy" id="449393"/>
    <lineage>
        <taxon>unclassified sequences</taxon>
        <taxon>metagenomes</taxon>
        <taxon>ecological metagenomes</taxon>
    </lineage>
</organism>
<dbReference type="InterPro" id="IPR042176">
    <property type="entry name" value="Pantoate_ligase_C"/>
</dbReference>
<dbReference type="PANTHER" id="PTHR21299">
    <property type="entry name" value="CYTIDYLATE KINASE/PANTOATE-BETA-ALANINE LIGASE"/>
    <property type="match status" value="1"/>
</dbReference>
<keyword evidence="7" id="KW-0067">ATP-binding</keyword>
<sequence length="262" mass="28808">MIDLLNSDVDLARQKYDVFVPTMGALHAGHQSLIKLGKTIGGSVLVSIFVNPLQFENKDDLAKYPKTLDADMKLAEEAGATAVFAPTYEVIYPAEIEKIDAGPVGNLFEGASRAGHFSGVLTVVKRLFDLTKPSKAIFGEKDFQQLFLIRKMVQELNIPIEIFAAPIIREADGLAMSSRNSRLDQAGRKAALIISKALKEEKLTDMQKVLTQEPGFKLDYLQIIDENSFGPVTATTQNERVIIAGWVNGVRLLDNKRMGISS</sequence>
<evidence type="ECO:0000256" key="6">
    <source>
        <dbReference type="ARBA" id="ARBA00022741"/>
    </source>
</evidence>
<dbReference type="SUPFAM" id="SSF52374">
    <property type="entry name" value="Nucleotidylyl transferase"/>
    <property type="match status" value="1"/>
</dbReference>
<evidence type="ECO:0000256" key="2">
    <source>
        <dbReference type="ARBA" id="ARBA00009256"/>
    </source>
</evidence>
<dbReference type="InterPro" id="IPR014729">
    <property type="entry name" value="Rossmann-like_a/b/a_fold"/>
</dbReference>
<dbReference type="AlphaFoldDB" id="A0A6J6D4V2"/>
<accession>A0A6J6D4V2</accession>
<comment type="catalytic activity">
    <reaction evidence="8">
        <text>(R)-pantoate + beta-alanine + ATP = (R)-pantothenate + AMP + diphosphate + H(+)</text>
        <dbReference type="Rhea" id="RHEA:10912"/>
        <dbReference type="ChEBI" id="CHEBI:15378"/>
        <dbReference type="ChEBI" id="CHEBI:15980"/>
        <dbReference type="ChEBI" id="CHEBI:29032"/>
        <dbReference type="ChEBI" id="CHEBI:30616"/>
        <dbReference type="ChEBI" id="CHEBI:33019"/>
        <dbReference type="ChEBI" id="CHEBI:57966"/>
        <dbReference type="ChEBI" id="CHEBI:456215"/>
        <dbReference type="EC" id="6.3.2.1"/>
    </reaction>
</comment>
<dbReference type="GO" id="GO:0005524">
    <property type="term" value="F:ATP binding"/>
    <property type="evidence" value="ECO:0007669"/>
    <property type="project" value="UniProtKB-KW"/>
</dbReference>
<evidence type="ECO:0000256" key="8">
    <source>
        <dbReference type="ARBA" id="ARBA00048258"/>
    </source>
</evidence>
<dbReference type="Gene3D" id="3.40.50.620">
    <property type="entry name" value="HUPs"/>
    <property type="match status" value="1"/>
</dbReference>
<evidence type="ECO:0000256" key="4">
    <source>
        <dbReference type="ARBA" id="ARBA00022598"/>
    </source>
</evidence>
<evidence type="ECO:0000256" key="3">
    <source>
        <dbReference type="ARBA" id="ARBA00012219"/>
    </source>
</evidence>
<dbReference type="Gene3D" id="3.30.1300.10">
    <property type="entry name" value="Pantoate-beta-alanine ligase, C-terminal domain"/>
    <property type="match status" value="1"/>
</dbReference>
<evidence type="ECO:0000256" key="1">
    <source>
        <dbReference type="ARBA" id="ARBA00004990"/>
    </source>
</evidence>
<dbReference type="HAMAP" id="MF_00158">
    <property type="entry name" value="PanC"/>
    <property type="match status" value="1"/>
</dbReference>